<evidence type="ECO:0000313" key="4">
    <source>
        <dbReference type="Proteomes" id="UP001497453"/>
    </source>
</evidence>
<reference evidence="4" key="1">
    <citation type="submission" date="2024-04" db="EMBL/GenBank/DDBJ databases">
        <authorList>
            <person name="Shaw F."/>
            <person name="Minotto A."/>
        </authorList>
    </citation>
    <scope>NUCLEOTIDE SEQUENCE [LARGE SCALE GENOMIC DNA]</scope>
</reference>
<sequence>MSQTATTDVEDIGTILRQAIVSYLEQTGAAERFPPHPPPAVVDGKVREVIRSWNLDIPEHICEKAIVVGVDVGFAAYRHTPYDLQIVIALLTFCATLFDDKSLDSKAMREFVPRFCLGQPQLHPLLDRFIECTMNLPKFFPLYTANLICSAVLLYANEDVYWREHAEKTTLHPSAWQYVEYSRLKSGMPETFVVSIWPSSICPTLDEYVQAIPDALLFVDQANDLFSFYKETIEDQSSYINQYALVHGRSISESVADIVEKLVSVVERVRVILGEGTAREAWEDFVSGYTHFHVYCPRYRMAEILIEYF</sequence>
<evidence type="ECO:0008006" key="5">
    <source>
        <dbReference type="Google" id="ProtNLM"/>
    </source>
</evidence>
<dbReference type="Gene3D" id="1.10.600.10">
    <property type="entry name" value="Farnesyl Diphosphate Synthase"/>
    <property type="match status" value="1"/>
</dbReference>
<dbReference type="InterPro" id="IPR008949">
    <property type="entry name" value="Isoprenoid_synthase_dom_sf"/>
</dbReference>
<dbReference type="SFLD" id="SFLDG01021">
    <property type="entry name" value="Trichodiene_Synthase_Like"/>
    <property type="match status" value="1"/>
</dbReference>
<dbReference type="SFLD" id="SFLDS00005">
    <property type="entry name" value="Isoprenoid_Synthase_Type_I"/>
    <property type="match status" value="1"/>
</dbReference>
<dbReference type="EMBL" id="OZ037952">
    <property type="protein sequence ID" value="CAL1716301.1"/>
    <property type="molecule type" value="Genomic_DNA"/>
</dbReference>
<dbReference type="SUPFAM" id="SSF48576">
    <property type="entry name" value="Terpenoid synthases"/>
    <property type="match status" value="1"/>
</dbReference>
<name>A0ABP1E8B9_9APHY</name>
<dbReference type="InterPro" id="IPR024652">
    <property type="entry name" value="Trichodiene_synth"/>
</dbReference>
<organism evidence="3 4">
    <name type="scientific">Somion occarium</name>
    <dbReference type="NCBI Taxonomy" id="3059160"/>
    <lineage>
        <taxon>Eukaryota</taxon>
        <taxon>Fungi</taxon>
        <taxon>Dikarya</taxon>
        <taxon>Basidiomycota</taxon>
        <taxon>Agaricomycotina</taxon>
        <taxon>Agaricomycetes</taxon>
        <taxon>Polyporales</taxon>
        <taxon>Cerrenaceae</taxon>
        <taxon>Somion</taxon>
    </lineage>
</organism>
<evidence type="ECO:0000313" key="3">
    <source>
        <dbReference type="EMBL" id="CAL1716301.1"/>
    </source>
</evidence>
<accession>A0ABP1E8B9</accession>
<dbReference type="Pfam" id="PF06330">
    <property type="entry name" value="TRI5"/>
    <property type="match status" value="1"/>
</dbReference>
<gene>
    <name evidence="3" type="ORF">GFSPODELE1_LOCUS10697</name>
</gene>
<comment type="similarity">
    <text evidence="1">Belongs to the trichodiene synthase family.</text>
</comment>
<evidence type="ECO:0000256" key="1">
    <source>
        <dbReference type="ARBA" id="ARBA00007946"/>
    </source>
</evidence>
<dbReference type="Proteomes" id="UP001497453">
    <property type="component" value="Chromosome 9"/>
</dbReference>
<proteinExistence type="inferred from homology"/>
<evidence type="ECO:0000256" key="2">
    <source>
        <dbReference type="ARBA" id="ARBA00023239"/>
    </source>
</evidence>
<keyword evidence="4" id="KW-1185">Reference proteome</keyword>
<protein>
    <recommendedName>
        <fullName evidence="5">Terpenoid synthase</fullName>
    </recommendedName>
</protein>
<keyword evidence="2" id="KW-0456">Lyase</keyword>